<protein>
    <submittedName>
        <fullName evidence="2">Uncharacterized protein</fullName>
    </submittedName>
</protein>
<organism evidence="2 3">
    <name type="scientific">Ampelomyces quisqualis</name>
    <name type="common">Powdery mildew agent</name>
    <dbReference type="NCBI Taxonomy" id="50730"/>
    <lineage>
        <taxon>Eukaryota</taxon>
        <taxon>Fungi</taxon>
        <taxon>Dikarya</taxon>
        <taxon>Ascomycota</taxon>
        <taxon>Pezizomycotina</taxon>
        <taxon>Dothideomycetes</taxon>
        <taxon>Pleosporomycetidae</taxon>
        <taxon>Pleosporales</taxon>
        <taxon>Pleosporineae</taxon>
        <taxon>Phaeosphaeriaceae</taxon>
        <taxon>Ampelomyces</taxon>
    </lineage>
</organism>
<gene>
    <name evidence="2" type="ORF">BDU57DRAFT_24566</name>
</gene>
<feature type="region of interest" description="Disordered" evidence="1">
    <location>
        <begin position="1"/>
        <end position="90"/>
    </location>
</feature>
<sequence>MFTSSLDDQPSTSHQLPAIKATPTYTNYLDLPTSEPTPLSKPPKAKPSPCNPLIPFHLPRTPSPRSAFKPHRPLSPAGKSTRTSPSPLSRLLGRSMRHTIPALRCVFATTGPADRRSRTCTRSHGVQERSGATVCGWCGAWICWGAEGGGLVSAGMRVDSSVRIARGSWKGVFCWVW</sequence>
<dbReference type="AlphaFoldDB" id="A0A6A5QY77"/>
<feature type="compositionally biased region" description="Pro residues" evidence="1">
    <location>
        <begin position="39"/>
        <end position="52"/>
    </location>
</feature>
<keyword evidence="3" id="KW-1185">Reference proteome</keyword>
<accession>A0A6A5QY77</accession>
<name>A0A6A5QY77_AMPQU</name>
<dbReference type="Proteomes" id="UP000800096">
    <property type="component" value="Unassembled WGS sequence"/>
</dbReference>
<feature type="compositionally biased region" description="Polar residues" evidence="1">
    <location>
        <begin position="1"/>
        <end position="15"/>
    </location>
</feature>
<evidence type="ECO:0000313" key="2">
    <source>
        <dbReference type="EMBL" id="KAF1920755.1"/>
    </source>
</evidence>
<reference evidence="2" key="1">
    <citation type="journal article" date="2020" name="Stud. Mycol.">
        <title>101 Dothideomycetes genomes: a test case for predicting lifestyles and emergence of pathogens.</title>
        <authorList>
            <person name="Haridas S."/>
            <person name="Albert R."/>
            <person name="Binder M."/>
            <person name="Bloem J."/>
            <person name="Labutti K."/>
            <person name="Salamov A."/>
            <person name="Andreopoulos B."/>
            <person name="Baker S."/>
            <person name="Barry K."/>
            <person name="Bills G."/>
            <person name="Bluhm B."/>
            <person name="Cannon C."/>
            <person name="Castanera R."/>
            <person name="Culley D."/>
            <person name="Daum C."/>
            <person name="Ezra D."/>
            <person name="Gonzalez J."/>
            <person name="Henrissat B."/>
            <person name="Kuo A."/>
            <person name="Liang C."/>
            <person name="Lipzen A."/>
            <person name="Lutzoni F."/>
            <person name="Magnuson J."/>
            <person name="Mondo S."/>
            <person name="Nolan M."/>
            <person name="Ohm R."/>
            <person name="Pangilinan J."/>
            <person name="Park H.-J."/>
            <person name="Ramirez L."/>
            <person name="Alfaro M."/>
            <person name="Sun H."/>
            <person name="Tritt A."/>
            <person name="Yoshinaga Y."/>
            <person name="Zwiers L.-H."/>
            <person name="Turgeon B."/>
            <person name="Goodwin S."/>
            <person name="Spatafora J."/>
            <person name="Crous P."/>
            <person name="Grigoriev I."/>
        </authorList>
    </citation>
    <scope>NUCLEOTIDE SEQUENCE</scope>
    <source>
        <strain evidence="2">HMLAC05119</strain>
    </source>
</reference>
<dbReference type="EMBL" id="ML979132">
    <property type="protein sequence ID" value="KAF1920755.1"/>
    <property type="molecule type" value="Genomic_DNA"/>
</dbReference>
<feature type="compositionally biased region" description="Low complexity" evidence="1">
    <location>
        <begin position="80"/>
        <end position="90"/>
    </location>
</feature>
<evidence type="ECO:0000256" key="1">
    <source>
        <dbReference type="SAM" id="MobiDB-lite"/>
    </source>
</evidence>
<proteinExistence type="predicted"/>
<evidence type="ECO:0000313" key="3">
    <source>
        <dbReference type="Proteomes" id="UP000800096"/>
    </source>
</evidence>